<evidence type="ECO:0000256" key="4">
    <source>
        <dbReference type="ARBA" id="ARBA00008703"/>
    </source>
</evidence>
<dbReference type="SFLD" id="SFLDF00283">
    <property type="entry name" value="L-lysine_2_3-aminomutase_(LAM"/>
    <property type="match status" value="1"/>
</dbReference>
<feature type="domain" description="Radical SAM core" evidence="14">
    <location>
        <begin position="121"/>
        <end position="333"/>
    </location>
</feature>
<evidence type="ECO:0000256" key="2">
    <source>
        <dbReference type="ARBA" id="ARBA00001933"/>
    </source>
</evidence>
<comment type="cofactor">
    <cofactor evidence="3">
        <name>[4Fe-4S] cluster</name>
        <dbReference type="ChEBI" id="CHEBI:49883"/>
    </cofactor>
</comment>
<dbReference type="PANTHER" id="PTHR30538">
    <property type="entry name" value="LYSINE 2,3-AMINOMUTASE-RELATED"/>
    <property type="match status" value="1"/>
</dbReference>
<keyword evidence="9" id="KW-0479">Metal-binding</keyword>
<evidence type="ECO:0000256" key="11">
    <source>
        <dbReference type="ARBA" id="ARBA00023004"/>
    </source>
</evidence>
<dbReference type="PIRSF" id="PIRSF004911">
    <property type="entry name" value="DUF160"/>
    <property type="match status" value="1"/>
</dbReference>
<evidence type="ECO:0000256" key="7">
    <source>
        <dbReference type="ARBA" id="ARBA00022485"/>
    </source>
</evidence>
<dbReference type="SUPFAM" id="SSF102114">
    <property type="entry name" value="Radical SAM enzymes"/>
    <property type="match status" value="1"/>
</dbReference>
<sequence>MTTFSIKEQEIAHRIDSDTVIAQWKDWRWQIKHAVRDITTFERLLGIEFPAGEREELERTIETFPLRVTPYYLSLIDPDDYRNDPVFMQCFPSPRELNMDESDMRDPLAEDSDSPAACITHRYPDRVLFLVSNVCAMYCRHCTRKRRVGDVDSIPDEQEIRAGLEYIRDTPAIRDVLVSGGDPFMLPDDRLDWILTELGDIPHVEVVRIGSRMPVVLPYRITEEFAAMLAKHHPLWVNTHFNHPAEITASSRVALRRLADAGIPLGNQTVLLAGVNDCPRIMKTLVHKLVMNRVRPYYLYQCDLSQGISHFRTPVAKGVEIIENLIGHTSGFAVPTYVIDAPGGGGKIPVMPTYLISWSANKVVLRNYEGVITTYQEPASYEPLFCDRQCATCRLHLKLDDADESKAVGIARLLSDYDETISLVPENTERIERRNDG</sequence>
<comment type="caution">
    <text evidence="15">The sequence shown here is derived from an EMBL/GenBank/DDBJ whole genome shotgun (WGS) entry which is preliminary data.</text>
</comment>
<keyword evidence="10" id="KW-0663">Pyridoxal phosphate</keyword>
<dbReference type="SFLD" id="SFLDS00029">
    <property type="entry name" value="Radical_SAM"/>
    <property type="match status" value="1"/>
</dbReference>
<dbReference type="GO" id="GO:0050066">
    <property type="term" value="F:L-lysine 2,3-aminomutase activity"/>
    <property type="evidence" value="ECO:0007669"/>
    <property type="project" value="UniProtKB-EC"/>
</dbReference>
<keyword evidence="8" id="KW-0949">S-adenosyl-L-methionine</keyword>
<evidence type="ECO:0000256" key="6">
    <source>
        <dbReference type="ARBA" id="ARBA00022363"/>
    </source>
</evidence>
<dbReference type="SFLD" id="SFLDG01070">
    <property type="entry name" value="PLP-dependent"/>
    <property type="match status" value="1"/>
</dbReference>
<evidence type="ECO:0000256" key="10">
    <source>
        <dbReference type="ARBA" id="ARBA00022898"/>
    </source>
</evidence>
<evidence type="ECO:0000256" key="3">
    <source>
        <dbReference type="ARBA" id="ARBA00001966"/>
    </source>
</evidence>
<dbReference type="EC" id="5.4.3.2" evidence="5"/>
<evidence type="ECO:0000256" key="1">
    <source>
        <dbReference type="ARBA" id="ARBA00000911"/>
    </source>
</evidence>
<reference evidence="15" key="1">
    <citation type="journal article" date="2015" name="Proc. Natl. Acad. Sci. U.S.A.">
        <title>Networks of energetic and metabolic interactions define dynamics in microbial communities.</title>
        <authorList>
            <person name="Embree M."/>
            <person name="Liu J.K."/>
            <person name="Al-Bassam M.M."/>
            <person name="Zengler K."/>
        </authorList>
    </citation>
    <scope>NUCLEOTIDE SEQUENCE</scope>
</reference>
<comment type="catalytic activity">
    <reaction evidence="1">
        <text>L-lysine = (3S)-3,6-diaminohexanoate</text>
        <dbReference type="Rhea" id="RHEA:19177"/>
        <dbReference type="ChEBI" id="CHEBI:32551"/>
        <dbReference type="ChEBI" id="CHEBI:57434"/>
        <dbReference type="EC" id="5.4.3.2"/>
    </reaction>
</comment>
<comment type="similarity">
    <text evidence="4">Belongs to the radical SAM superfamily. KamA family.</text>
</comment>
<accession>A0A0W8FFW7</accession>
<comment type="cofactor">
    <cofactor evidence="2">
        <name>pyridoxal 5'-phosphate</name>
        <dbReference type="ChEBI" id="CHEBI:597326"/>
    </cofactor>
</comment>
<dbReference type="GO" id="GO:0046872">
    <property type="term" value="F:metal ion binding"/>
    <property type="evidence" value="ECO:0007669"/>
    <property type="project" value="UniProtKB-KW"/>
</dbReference>
<dbReference type="InterPro" id="IPR007197">
    <property type="entry name" value="rSAM"/>
</dbReference>
<evidence type="ECO:0000256" key="13">
    <source>
        <dbReference type="ARBA" id="ARBA00023235"/>
    </source>
</evidence>
<dbReference type="EMBL" id="LNQE01001259">
    <property type="protein sequence ID" value="KUG19772.1"/>
    <property type="molecule type" value="Genomic_DNA"/>
</dbReference>
<dbReference type="InterPro" id="IPR022459">
    <property type="entry name" value="Lysine_aminomutase"/>
</dbReference>
<keyword evidence="7" id="KW-0004">4Fe-4S</keyword>
<name>A0A0W8FFW7_9ZZZZ</name>
<dbReference type="CDD" id="cd01335">
    <property type="entry name" value="Radical_SAM"/>
    <property type="match status" value="1"/>
</dbReference>
<dbReference type="PANTHER" id="PTHR30538:SF1">
    <property type="entry name" value="L-LYSINE 2,3-AMINOMUTASE"/>
    <property type="match status" value="1"/>
</dbReference>
<dbReference type="Gene3D" id="6.10.140.1170">
    <property type="match status" value="1"/>
</dbReference>
<organism evidence="15">
    <name type="scientific">hydrocarbon metagenome</name>
    <dbReference type="NCBI Taxonomy" id="938273"/>
    <lineage>
        <taxon>unclassified sequences</taxon>
        <taxon>metagenomes</taxon>
        <taxon>ecological metagenomes</taxon>
    </lineage>
</organism>
<proteinExistence type="inferred from homology"/>
<dbReference type="InterPro" id="IPR025895">
    <property type="entry name" value="LAM_C_dom"/>
</dbReference>
<dbReference type="FunFam" id="3.20.20.70:FF:000095">
    <property type="entry name" value="Lysine 2,3-aminomutase"/>
    <property type="match status" value="1"/>
</dbReference>
<protein>
    <recommendedName>
        <fullName evidence="6">L-lysine 2,3-aminomutase</fullName>
        <ecNumber evidence="5">5.4.3.2</ecNumber>
    </recommendedName>
</protein>
<dbReference type="InterPro" id="IPR013785">
    <property type="entry name" value="Aldolase_TIM"/>
</dbReference>
<dbReference type="NCBIfam" id="TIGR03820">
    <property type="entry name" value="lys_2_3_AblA"/>
    <property type="match status" value="1"/>
</dbReference>
<evidence type="ECO:0000256" key="5">
    <source>
        <dbReference type="ARBA" id="ARBA00012144"/>
    </source>
</evidence>
<dbReference type="PROSITE" id="PS51918">
    <property type="entry name" value="RADICAL_SAM"/>
    <property type="match status" value="1"/>
</dbReference>
<dbReference type="Gene3D" id="3.20.20.70">
    <property type="entry name" value="Aldolase class I"/>
    <property type="match status" value="1"/>
</dbReference>
<evidence type="ECO:0000313" key="15">
    <source>
        <dbReference type="EMBL" id="KUG19772.1"/>
    </source>
</evidence>
<dbReference type="Pfam" id="PF12544">
    <property type="entry name" value="LAM_C"/>
    <property type="match status" value="1"/>
</dbReference>
<gene>
    <name evidence="15" type="ORF">ASZ90_010506</name>
</gene>
<evidence type="ECO:0000256" key="12">
    <source>
        <dbReference type="ARBA" id="ARBA00023014"/>
    </source>
</evidence>
<dbReference type="Gene3D" id="6.20.120.40">
    <property type="match status" value="1"/>
</dbReference>
<dbReference type="AlphaFoldDB" id="A0A0W8FFW7"/>
<keyword evidence="11" id="KW-0408">Iron</keyword>
<keyword evidence="13 15" id="KW-0413">Isomerase</keyword>
<dbReference type="NCBIfam" id="TIGR00238">
    <property type="entry name" value="KamA family radical SAM protein"/>
    <property type="match status" value="1"/>
</dbReference>
<dbReference type="GO" id="GO:0051539">
    <property type="term" value="F:4 iron, 4 sulfur cluster binding"/>
    <property type="evidence" value="ECO:0007669"/>
    <property type="project" value="UniProtKB-KW"/>
</dbReference>
<evidence type="ECO:0000259" key="14">
    <source>
        <dbReference type="PROSITE" id="PS51918"/>
    </source>
</evidence>
<evidence type="ECO:0000256" key="8">
    <source>
        <dbReference type="ARBA" id="ARBA00022691"/>
    </source>
</evidence>
<dbReference type="InterPro" id="IPR058240">
    <property type="entry name" value="rSAM_sf"/>
</dbReference>
<dbReference type="InterPro" id="IPR003739">
    <property type="entry name" value="Lys_aminomutase/Glu_NH3_mut"/>
</dbReference>
<dbReference type="Pfam" id="PF04055">
    <property type="entry name" value="Radical_SAM"/>
    <property type="match status" value="1"/>
</dbReference>
<keyword evidence="12" id="KW-0411">Iron-sulfur</keyword>
<evidence type="ECO:0000256" key="9">
    <source>
        <dbReference type="ARBA" id="ARBA00022723"/>
    </source>
</evidence>